<comment type="caution">
    <text evidence="1">The sequence shown here is derived from an EMBL/GenBank/DDBJ whole genome shotgun (WGS) entry which is preliminary data.</text>
</comment>
<accession>A0AAV9NXV4</accession>
<protein>
    <submittedName>
        <fullName evidence="1">Uncharacterized protein</fullName>
    </submittedName>
</protein>
<sequence length="331" mass="37546">MAQVNLFDLQKRRAWCCIHWTRGCLNWVNWEDSACHKCISQGRDARKLDDPSAPLEPETNDLDYLPALKAAYLLHRSLNGRQWLPISLAGTEHCLLDELHVATYQVLEAMRSTIERTPRTSPRRPAADKLQADYASYPKTLPGVLHLFRSHSVEAGVQFFQDIVGQVQKYAGPAYSGAMIITASPGVIDWLPRPESFDHRKAIHQHRYQAWKMAETVLVNNVQVECRPSMLNKASMSEMSNALDRAELALARAVARTLEKYSDGREYEAAVKLQTEIRKYRLVLRETTSAPPARDELAVLLCRALETVTYSTTVVEEQRIVVRDPPAHFPV</sequence>
<dbReference type="AlphaFoldDB" id="A0AAV9NXV4"/>
<keyword evidence="2" id="KW-1185">Reference proteome</keyword>
<evidence type="ECO:0000313" key="1">
    <source>
        <dbReference type="EMBL" id="KAK5163711.1"/>
    </source>
</evidence>
<gene>
    <name evidence="1" type="ORF">LTR77_010384</name>
</gene>
<dbReference type="GeneID" id="89931712"/>
<proteinExistence type="predicted"/>
<evidence type="ECO:0000313" key="2">
    <source>
        <dbReference type="Proteomes" id="UP001337655"/>
    </source>
</evidence>
<reference evidence="1 2" key="1">
    <citation type="submission" date="2023-08" db="EMBL/GenBank/DDBJ databases">
        <title>Black Yeasts Isolated from many extreme environments.</title>
        <authorList>
            <person name="Coleine C."/>
            <person name="Stajich J.E."/>
            <person name="Selbmann L."/>
        </authorList>
    </citation>
    <scope>NUCLEOTIDE SEQUENCE [LARGE SCALE GENOMIC DNA]</scope>
    <source>
        <strain evidence="1 2">CCFEE 5935</strain>
    </source>
</reference>
<organism evidence="1 2">
    <name type="scientific">Saxophila tyrrhenica</name>
    <dbReference type="NCBI Taxonomy" id="1690608"/>
    <lineage>
        <taxon>Eukaryota</taxon>
        <taxon>Fungi</taxon>
        <taxon>Dikarya</taxon>
        <taxon>Ascomycota</taxon>
        <taxon>Pezizomycotina</taxon>
        <taxon>Dothideomycetes</taxon>
        <taxon>Dothideomycetidae</taxon>
        <taxon>Mycosphaerellales</taxon>
        <taxon>Extremaceae</taxon>
        <taxon>Saxophila</taxon>
    </lineage>
</organism>
<dbReference type="RefSeq" id="XP_064654113.1">
    <property type="nucleotide sequence ID" value="XM_064807604.1"/>
</dbReference>
<dbReference type="EMBL" id="JAVRRT010000023">
    <property type="protein sequence ID" value="KAK5163711.1"/>
    <property type="molecule type" value="Genomic_DNA"/>
</dbReference>
<dbReference type="Proteomes" id="UP001337655">
    <property type="component" value="Unassembled WGS sequence"/>
</dbReference>
<name>A0AAV9NXV4_9PEZI</name>